<evidence type="ECO:0000313" key="1">
    <source>
        <dbReference type="EMBL" id="PTR19942.1"/>
    </source>
</evidence>
<accession>A0A2T5KC60</accession>
<reference evidence="1 2" key="1">
    <citation type="submission" date="2018-04" db="EMBL/GenBank/DDBJ databases">
        <title>Genomic Encyclopedia of Type Strains, Phase III (KMG-III): the genomes of soil and plant-associated and newly described type strains.</title>
        <authorList>
            <person name="Whitman W."/>
        </authorList>
    </citation>
    <scope>NUCLEOTIDE SEQUENCE [LARGE SCALE GENOMIC DNA]</scope>
    <source>
        <strain evidence="1 2">KA25</strain>
    </source>
</reference>
<dbReference type="Proteomes" id="UP000244060">
    <property type="component" value="Unassembled WGS sequence"/>
</dbReference>
<name>A0A2T5KC60_9RHOB</name>
<protein>
    <recommendedName>
        <fullName evidence="3">Acetolactate synthase</fullName>
    </recommendedName>
</protein>
<gene>
    <name evidence="1" type="ORF">C8J28_10366</name>
</gene>
<organism evidence="1 2">
    <name type="scientific">Cereibacter azotoformans</name>
    <dbReference type="NCBI Taxonomy" id="43057"/>
    <lineage>
        <taxon>Bacteria</taxon>
        <taxon>Pseudomonadati</taxon>
        <taxon>Pseudomonadota</taxon>
        <taxon>Alphaproteobacteria</taxon>
        <taxon>Rhodobacterales</taxon>
        <taxon>Paracoccaceae</taxon>
        <taxon>Cereibacter</taxon>
    </lineage>
</organism>
<dbReference type="AlphaFoldDB" id="A0A2T5KC60"/>
<dbReference type="InterPro" id="IPR045467">
    <property type="entry name" value="DUF6497"/>
</dbReference>
<evidence type="ECO:0008006" key="3">
    <source>
        <dbReference type="Google" id="ProtNLM"/>
    </source>
</evidence>
<comment type="caution">
    <text evidence="1">The sequence shown here is derived from an EMBL/GenBank/DDBJ whole genome shotgun (WGS) entry which is preliminary data.</text>
</comment>
<dbReference type="OrthoDB" id="7862028at2"/>
<dbReference type="EMBL" id="QAOT01000003">
    <property type="protein sequence ID" value="PTR19942.1"/>
    <property type="molecule type" value="Genomic_DNA"/>
</dbReference>
<dbReference type="RefSeq" id="WP_108220337.1">
    <property type="nucleotide sequence ID" value="NZ_CP090021.1"/>
</dbReference>
<dbReference type="Pfam" id="PF20107">
    <property type="entry name" value="DUF6497"/>
    <property type="match status" value="1"/>
</dbReference>
<sequence length="116" mass="12378">MTDAAGLIPVPSGQVVTLLDTIWNEPGPSGLTFRFRFLAPGIGSGGGIDYDTAFADMLALCQAYVVPKIADVLPQPEQVIISFSDRPLPFGAADPEATQYFEAFSIQDGHCILEAF</sequence>
<evidence type="ECO:0000313" key="2">
    <source>
        <dbReference type="Proteomes" id="UP000244060"/>
    </source>
</evidence>
<keyword evidence="2" id="KW-1185">Reference proteome</keyword>
<proteinExistence type="predicted"/>